<evidence type="ECO:0000256" key="5">
    <source>
        <dbReference type="ARBA" id="ARBA00023265"/>
    </source>
</evidence>
<reference evidence="8" key="1">
    <citation type="journal article" date="2012" name="Nature">
        <title>The tomato genome sequence provides insights into fleshy fruit evolution.</title>
        <authorList>
            <consortium name="Tomato Genome Consortium"/>
        </authorList>
    </citation>
    <scope>NUCLEOTIDE SEQUENCE [LARGE SCALE GENOMIC DNA]</scope>
    <source>
        <strain evidence="8">cv. Heinz 1706</strain>
    </source>
</reference>
<dbReference type="InterPro" id="IPR018244">
    <property type="entry name" value="Allrgn_V5/Tpx1_CS"/>
</dbReference>
<dbReference type="PaxDb" id="4081-Solyc09g007020.1.1"/>
<keyword evidence="9" id="KW-1185">Reference proteome</keyword>
<dbReference type="SMART" id="SM00198">
    <property type="entry name" value="SCP"/>
    <property type="match status" value="3"/>
</dbReference>
<reference evidence="8" key="2">
    <citation type="submission" date="2019-01" db="UniProtKB">
        <authorList>
            <consortium name="EnsemblPlants"/>
        </authorList>
    </citation>
    <scope>IDENTIFICATION</scope>
    <source>
        <strain evidence="8">cv. Heinz 1706</strain>
    </source>
</reference>
<proteinExistence type="inferred from homology"/>
<dbReference type="OMA" id="IFIVARY"/>
<evidence type="ECO:0000256" key="2">
    <source>
        <dbReference type="ARBA" id="ARBA00022729"/>
    </source>
</evidence>
<dbReference type="STRING" id="4081.A0A3Q7HXW1"/>
<evidence type="ECO:0000256" key="3">
    <source>
        <dbReference type="ARBA" id="ARBA00022821"/>
    </source>
</evidence>
<dbReference type="InParanoid" id="A0A3Q7HXW1"/>
<keyword evidence="3" id="KW-0611">Plant defense</keyword>
<dbReference type="CDD" id="cd05381">
    <property type="entry name" value="CAP_PR-1"/>
    <property type="match status" value="3"/>
</dbReference>
<evidence type="ECO:0000313" key="8">
    <source>
        <dbReference type="EnsemblPlants" id="Solyc09g007020.2.1"/>
    </source>
</evidence>
<dbReference type="Proteomes" id="UP000004994">
    <property type="component" value="Chromosome 9"/>
</dbReference>
<keyword evidence="4" id="KW-1015">Disulfide bond</keyword>
<dbReference type="PROSITE" id="PS01010">
    <property type="entry name" value="CRISP_2"/>
    <property type="match status" value="3"/>
</dbReference>
<dbReference type="InterPro" id="IPR001283">
    <property type="entry name" value="CRISP-related"/>
</dbReference>
<evidence type="ECO:0000256" key="6">
    <source>
        <dbReference type="SAM" id="SignalP"/>
    </source>
</evidence>
<dbReference type="InterPro" id="IPR035940">
    <property type="entry name" value="CAP_sf"/>
</dbReference>
<dbReference type="FunFam" id="3.40.33.10:FF:000006">
    <property type="entry name" value="Putative pathogenesis-related protein 1"/>
    <property type="match status" value="3"/>
</dbReference>
<accession>A0A3Q7HXW1</accession>
<dbReference type="PANTHER" id="PTHR10334">
    <property type="entry name" value="CYSTEINE-RICH SECRETORY PROTEIN-RELATED"/>
    <property type="match status" value="1"/>
</dbReference>
<feature type="domain" description="SCP" evidence="7">
    <location>
        <begin position="355"/>
        <end position="484"/>
    </location>
</feature>
<feature type="domain" description="SCP" evidence="7">
    <location>
        <begin position="26"/>
        <end position="155"/>
    </location>
</feature>
<dbReference type="PROSITE" id="PS01009">
    <property type="entry name" value="CRISP_1"/>
    <property type="match status" value="3"/>
</dbReference>
<organism evidence="8">
    <name type="scientific">Solanum lycopersicum</name>
    <name type="common">Tomato</name>
    <name type="synonym">Lycopersicon esculentum</name>
    <dbReference type="NCBI Taxonomy" id="4081"/>
    <lineage>
        <taxon>Eukaryota</taxon>
        <taxon>Viridiplantae</taxon>
        <taxon>Streptophyta</taxon>
        <taxon>Embryophyta</taxon>
        <taxon>Tracheophyta</taxon>
        <taxon>Spermatophyta</taxon>
        <taxon>Magnoliopsida</taxon>
        <taxon>eudicotyledons</taxon>
        <taxon>Gunneridae</taxon>
        <taxon>Pentapetalae</taxon>
        <taxon>asterids</taxon>
        <taxon>lamiids</taxon>
        <taxon>Solanales</taxon>
        <taxon>Solanaceae</taxon>
        <taxon>Solanoideae</taxon>
        <taxon>Solaneae</taxon>
        <taxon>Solanum</taxon>
        <taxon>Solanum subgen. Lycopersicon</taxon>
    </lineage>
</organism>
<dbReference type="InterPro" id="IPR014044">
    <property type="entry name" value="CAP_dom"/>
</dbReference>
<dbReference type="Pfam" id="PF00188">
    <property type="entry name" value="CAP"/>
    <property type="match status" value="3"/>
</dbReference>
<dbReference type="EnsemblPlants" id="Solyc09g007020.2.1">
    <property type="protein sequence ID" value="Solyc09g007020.2.1"/>
    <property type="gene ID" value="Solyc09g007020.2"/>
</dbReference>
<keyword evidence="5" id="KW-0568">Pathogenesis-related protein</keyword>
<protein>
    <recommendedName>
        <fullName evidence="7">SCP domain-containing protein</fullName>
    </recommendedName>
</protein>
<sequence>MGLFENTLFLFCFMILAIFHSCDAQNSPQDYLVVHNNARGQVGVGPMSWDDALATKAQRYADSRRGDCNLIHSGPGENLAKGSGDFTGRRASELWVAEKPNYNYGTNQCASGKVCGHYTQVVWRTSIRLGCGRARCNNGWWFICCNYAPFGNIIGQRVWRNSVRLGCSRARCNNRWWFISCNYDPVAIFHSCEAQNSPQDYLAVHNDARAQVGVGPMSWDANLASRAQNYANSRAGDCNLIHSGAGENLAKGGGDFTGRAAVQLWVSERPDYNYATNQCVGGKMCGHYTQVVWRNSVRLGCGRARCNNGWWFISCNYDPVGNWVGEPKMGLFNMSLLLMTCLMVLAIFHSCDAQNSPQDYLEVHNDARAQVGVGPMSWDADLESRAQSYANSRAGDCNLIHSGSGENLAKGGGDFTGRAAVELWVSEKPNYNYDTNECVSGKMCGHYTQVVWRDSVRLGCGRALCNDGWWFISCNYDPVGNWVGQRPY</sequence>
<evidence type="ECO:0000259" key="7">
    <source>
        <dbReference type="SMART" id="SM00198"/>
    </source>
</evidence>
<comment type="similarity">
    <text evidence="1">Belongs to the CRISP family.</text>
</comment>
<dbReference type="GO" id="GO:0005615">
    <property type="term" value="C:extracellular space"/>
    <property type="evidence" value="ECO:0000318"/>
    <property type="project" value="GO_Central"/>
</dbReference>
<feature type="domain" description="SCP" evidence="7">
    <location>
        <begin position="196"/>
        <end position="325"/>
    </location>
</feature>
<dbReference type="PRINTS" id="PR00837">
    <property type="entry name" value="V5TPXLIKE"/>
</dbReference>
<dbReference type="SMR" id="A0A3Q7HXW1"/>
<feature type="signal peptide" evidence="6">
    <location>
        <begin position="1"/>
        <end position="24"/>
    </location>
</feature>
<dbReference type="Gramene" id="Solyc09g007020.2.1">
    <property type="protein sequence ID" value="Solyc09g007020.2.1"/>
    <property type="gene ID" value="Solyc09g007020.2"/>
</dbReference>
<evidence type="ECO:0000313" key="9">
    <source>
        <dbReference type="Proteomes" id="UP000004994"/>
    </source>
</evidence>
<dbReference type="SUPFAM" id="SSF55797">
    <property type="entry name" value="PR-1-like"/>
    <property type="match status" value="4"/>
</dbReference>
<keyword evidence="2 6" id="KW-0732">Signal</keyword>
<dbReference type="AlphaFoldDB" id="A0A3Q7HXW1"/>
<dbReference type="Gene3D" id="3.40.33.10">
    <property type="entry name" value="CAP"/>
    <property type="match status" value="4"/>
</dbReference>
<dbReference type="GO" id="GO:0098542">
    <property type="term" value="P:defense response to other organism"/>
    <property type="evidence" value="ECO:0007669"/>
    <property type="project" value="UniProtKB-ARBA"/>
</dbReference>
<evidence type="ECO:0000256" key="4">
    <source>
        <dbReference type="ARBA" id="ARBA00023157"/>
    </source>
</evidence>
<name>A0A3Q7HXW1_SOLLC</name>
<evidence type="ECO:0000256" key="1">
    <source>
        <dbReference type="ARBA" id="ARBA00009923"/>
    </source>
</evidence>
<feature type="chain" id="PRO_5018540807" description="SCP domain-containing protein" evidence="6">
    <location>
        <begin position="25"/>
        <end position="488"/>
    </location>
</feature>